<dbReference type="Gene3D" id="3.80.10.10">
    <property type="entry name" value="Ribonuclease Inhibitor"/>
    <property type="match status" value="1"/>
</dbReference>
<dbReference type="GO" id="GO:0016020">
    <property type="term" value="C:membrane"/>
    <property type="evidence" value="ECO:0007669"/>
    <property type="project" value="UniProtKB-SubCell"/>
</dbReference>
<comment type="caution">
    <text evidence="8">The sequence shown here is derived from an EMBL/GenBank/DDBJ whole genome shotgun (WGS) entry which is preliminary data.</text>
</comment>
<dbReference type="GO" id="GO:0004672">
    <property type="term" value="F:protein kinase activity"/>
    <property type="evidence" value="ECO:0007669"/>
    <property type="project" value="InterPro"/>
</dbReference>
<keyword evidence="3" id="KW-0732">Signal</keyword>
<keyword evidence="2" id="KW-0812">Transmembrane</keyword>
<dbReference type="PROSITE" id="PS50011">
    <property type="entry name" value="PROTEIN_KINASE_DOM"/>
    <property type="match status" value="1"/>
</dbReference>
<dbReference type="EMBL" id="JAHRHJ020000004">
    <property type="protein sequence ID" value="KAH9320102.1"/>
    <property type="molecule type" value="Genomic_DNA"/>
</dbReference>
<keyword evidence="9" id="KW-1185">Reference proteome</keyword>
<keyword evidence="6" id="KW-0067">ATP-binding</keyword>
<dbReference type="OMA" id="ESKFFEF"/>
<dbReference type="Gene3D" id="3.30.200.20">
    <property type="entry name" value="Phosphorylase Kinase, domain 1"/>
    <property type="match status" value="1"/>
</dbReference>
<dbReference type="InterPro" id="IPR032675">
    <property type="entry name" value="LRR_dom_sf"/>
</dbReference>
<dbReference type="InterPro" id="IPR001245">
    <property type="entry name" value="Ser-Thr/Tyr_kinase_cat_dom"/>
</dbReference>
<dbReference type="InterPro" id="IPR017441">
    <property type="entry name" value="Protein_kinase_ATP_BS"/>
</dbReference>
<keyword evidence="5" id="KW-0472">Membrane</keyword>
<dbReference type="SUPFAM" id="SSF52058">
    <property type="entry name" value="L domain-like"/>
    <property type="match status" value="1"/>
</dbReference>
<reference evidence="8 9" key="1">
    <citation type="journal article" date="2021" name="Nat. Plants">
        <title>The Taxus genome provides insights into paclitaxel biosynthesis.</title>
        <authorList>
            <person name="Xiong X."/>
            <person name="Gou J."/>
            <person name="Liao Q."/>
            <person name="Li Y."/>
            <person name="Zhou Q."/>
            <person name="Bi G."/>
            <person name="Li C."/>
            <person name="Du R."/>
            <person name="Wang X."/>
            <person name="Sun T."/>
            <person name="Guo L."/>
            <person name="Liang H."/>
            <person name="Lu P."/>
            <person name="Wu Y."/>
            <person name="Zhang Z."/>
            <person name="Ro D.K."/>
            <person name="Shang Y."/>
            <person name="Huang S."/>
            <person name="Yan J."/>
        </authorList>
    </citation>
    <scope>NUCLEOTIDE SEQUENCE [LARGE SCALE GENOMIC DNA]</scope>
    <source>
        <strain evidence="8">Ta-2019</strain>
    </source>
</reference>
<protein>
    <recommendedName>
        <fullName evidence="7">Protein kinase domain-containing protein</fullName>
    </recommendedName>
</protein>
<evidence type="ECO:0000256" key="5">
    <source>
        <dbReference type="ARBA" id="ARBA00023136"/>
    </source>
</evidence>
<organism evidence="8 9">
    <name type="scientific">Taxus chinensis</name>
    <name type="common">Chinese yew</name>
    <name type="synonym">Taxus wallichiana var. chinensis</name>
    <dbReference type="NCBI Taxonomy" id="29808"/>
    <lineage>
        <taxon>Eukaryota</taxon>
        <taxon>Viridiplantae</taxon>
        <taxon>Streptophyta</taxon>
        <taxon>Embryophyta</taxon>
        <taxon>Tracheophyta</taxon>
        <taxon>Spermatophyta</taxon>
        <taxon>Pinopsida</taxon>
        <taxon>Pinidae</taxon>
        <taxon>Conifers II</taxon>
        <taxon>Cupressales</taxon>
        <taxon>Taxaceae</taxon>
        <taxon>Taxus</taxon>
    </lineage>
</organism>
<feature type="domain" description="Protein kinase" evidence="7">
    <location>
        <begin position="27"/>
        <end position="220"/>
    </location>
</feature>
<evidence type="ECO:0000256" key="6">
    <source>
        <dbReference type="PROSITE-ProRule" id="PRU10141"/>
    </source>
</evidence>
<keyword evidence="4" id="KW-1133">Transmembrane helix</keyword>
<evidence type="ECO:0000256" key="1">
    <source>
        <dbReference type="ARBA" id="ARBA00004167"/>
    </source>
</evidence>
<keyword evidence="6" id="KW-0547">Nucleotide-binding</keyword>
<comment type="subcellular location">
    <subcellularLocation>
        <location evidence="1">Membrane</location>
        <topology evidence="1">Single-pass membrane protein</topology>
    </subcellularLocation>
</comment>
<dbReference type="GO" id="GO:0005524">
    <property type="term" value="F:ATP binding"/>
    <property type="evidence" value="ECO:0007669"/>
    <property type="project" value="UniProtKB-UniRule"/>
</dbReference>
<name>A0AA38GE85_TAXCH</name>
<evidence type="ECO:0000313" key="8">
    <source>
        <dbReference type="EMBL" id="KAH9320102.1"/>
    </source>
</evidence>
<accession>A0AA38GE85</accession>
<evidence type="ECO:0000313" key="9">
    <source>
        <dbReference type="Proteomes" id="UP000824469"/>
    </source>
</evidence>
<evidence type="ECO:0000256" key="2">
    <source>
        <dbReference type="ARBA" id="ARBA00022692"/>
    </source>
</evidence>
<dbReference type="SUPFAM" id="SSF56112">
    <property type="entry name" value="Protein kinase-like (PK-like)"/>
    <property type="match status" value="1"/>
</dbReference>
<dbReference type="InterPro" id="IPR011009">
    <property type="entry name" value="Kinase-like_dom_sf"/>
</dbReference>
<evidence type="ECO:0000256" key="4">
    <source>
        <dbReference type="ARBA" id="ARBA00022989"/>
    </source>
</evidence>
<dbReference type="Pfam" id="PF07714">
    <property type="entry name" value="PK_Tyr_Ser-Thr"/>
    <property type="match status" value="1"/>
</dbReference>
<dbReference type="Proteomes" id="UP000824469">
    <property type="component" value="Unassembled WGS sequence"/>
</dbReference>
<dbReference type="PANTHER" id="PTHR47974:SF20">
    <property type="entry name" value="RECEPTOR-LIKE SERINE_THREONINE-PROTEIN KINASE"/>
    <property type="match status" value="1"/>
</dbReference>
<feature type="binding site" evidence="6">
    <location>
        <position position="56"/>
    </location>
    <ligand>
        <name>ATP</name>
        <dbReference type="ChEBI" id="CHEBI:30616"/>
    </ligand>
</feature>
<proteinExistence type="predicted"/>
<dbReference type="InterPro" id="IPR000719">
    <property type="entry name" value="Prot_kinase_dom"/>
</dbReference>
<dbReference type="AlphaFoldDB" id="A0AA38GE85"/>
<evidence type="ECO:0000259" key="7">
    <source>
        <dbReference type="PROSITE" id="PS50011"/>
    </source>
</evidence>
<gene>
    <name evidence="8" type="ORF">KI387_021871</name>
</gene>
<dbReference type="PANTHER" id="PTHR47974">
    <property type="entry name" value="OS07G0415500 PROTEIN"/>
    <property type="match status" value="1"/>
</dbReference>
<dbReference type="PROSITE" id="PS00107">
    <property type="entry name" value="PROTEIN_KINASE_ATP"/>
    <property type="match status" value="1"/>
</dbReference>
<sequence>MLHKYCEDDMPQSLRLFTYKELKTATNSFTHKLGRGAFGSIFKGSLSNRTLVAVKKIESSRGGEKRFLAEINTIGNIHHLQSNGNTITIGTLGKMKEMRTLLLELKHMPGLPTNMNVMSQLKKLDLRFPHLVEIEPSFCHFQYLGHLRLENCNMLEDLPDLHKLAMLRRFEIIEFGRLKTFPYVFGESEAFPALDMLSLVSLDTLQELRISEEGAMLGGA</sequence>
<evidence type="ECO:0000256" key="3">
    <source>
        <dbReference type="ARBA" id="ARBA00022729"/>
    </source>
</evidence>